<reference evidence="2 3" key="1">
    <citation type="submission" date="2017-10" db="EMBL/GenBank/DDBJ databases">
        <title>Comparative genomics in systemic dimorphic fungi from Ajellomycetaceae.</title>
        <authorList>
            <person name="Munoz J.F."/>
            <person name="Mcewen J.G."/>
            <person name="Clay O.K."/>
            <person name="Cuomo C.A."/>
        </authorList>
    </citation>
    <scope>NUCLEOTIDE SEQUENCE [LARGE SCALE GENOMIC DNA]</scope>
    <source>
        <strain evidence="2 3">UAMH7299</strain>
    </source>
</reference>
<proteinExistence type="predicted"/>
<evidence type="ECO:0000313" key="2">
    <source>
        <dbReference type="EMBL" id="PGH06236.1"/>
    </source>
</evidence>
<keyword evidence="1" id="KW-0472">Membrane</keyword>
<dbReference type="STRING" id="1447883.A0A2B7XAW1"/>
<evidence type="ECO:0000256" key="1">
    <source>
        <dbReference type="SAM" id="Phobius"/>
    </source>
</evidence>
<dbReference type="AlphaFoldDB" id="A0A2B7XAW1"/>
<dbReference type="OrthoDB" id="5399817at2759"/>
<name>A0A2B7XAW1_POLH7</name>
<sequence>MAAQAPSRAYQANAVVFTLLAAGHTFAGKSFTSDPQFKNLPRTVGAYARAGWYQGSVFFLIVALINYRWSRVPGALANPAEKAIAALISALCWGSSAWYHRNGIRDTSAIVGFAGALQTWAAFFSRK</sequence>
<organism evidence="2 3">
    <name type="scientific">Polytolypa hystricis (strain UAMH7299)</name>
    <dbReference type="NCBI Taxonomy" id="1447883"/>
    <lineage>
        <taxon>Eukaryota</taxon>
        <taxon>Fungi</taxon>
        <taxon>Dikarya</taxon>
        <taxon>Ascomycota</taxon>
        <taxon>Pezizomycotina</taxon>
        <taxon>Eurotiomycetes</taxon>
        <taxon>Eurotiomycetidae</taxon>
        <taxon>Onygenales</taxon>
        <taxon>Onygenales incertae sedis</taxon>
        <taxon>Polytolypa</taxon>
    </lineage>
</organism>
<comment type="caution">
    <text evidence="2">The sequence shown here is derived from an EMBL/GenBank/DDBJ whole genome shotgun (WGS) entry which is preliminary data.</text>
</comment>
<keyword evidence="1" id="KW-1133">Transmembrane helix</keyword>
<feature type="transmembrane region" description="Helical" evidence="1">
    <location>
        <begin position="51"/>
        <end position="70"/>
    </location>
</feature>
<evidence type="ECO:0000313" key="3">
    <source>
        <dbReference type="Proteomes" id="UP000224634"/>
    </source>
</evidence>
<dbReference type="Proteomes" id="UP000224634">
    <property type="component" value="Unassembled WGS sequence"/>
</dbReference>
<accession>A0A2B7XAW1</accession>
<keyword evidence="3" id="KW-1185">Reference proteome</keyword>
<dbReference type="EMBL" id="PDNA01000180">
    <property type="protein sequence ID" value="PGH06236.1"/>
    <property type="molecule type" value="Genomic_DNA"/>
</dbReference>
<protein>
    <submittedName>
        <fullName evidence="2">Uncharacterized protein</fullName>
    </submittedName>
</protein>
<gene>
    <name evidence="2" type="ORF">AJ80_08205</name>
</gene>
<keyword evidence="1" id="KW-0812">Transmembrane</keyword>